<accession>A0A914BZT0</accession>
<dbReference type="WBParaSite" id="ACRNAN_Path_138.g475.t1">
    <property type="protein sequence ID" value="ACRNAN_Path_138.g475.t1"/>
    <property type="gene ID" value="ACRNAN_Path_138.g475"/>
</dbReference>
<dbReference type="AlphaFoldDB" id="A0A914BZT0"/>
<dbReference type="InterPro" id="IPR006594">
    <property type="entry name" value="LisH"/>
</dbReference>
<evidence type="ECO:0000313" key="1">
    <source>
        <dbReference type="Proteomes" id="UP000887540"/>
    </source>
</evidence>
<keyword evidence="1" id="KW-1185">Reference proteome</keyword>
<protein>
    <submittedName>
        <fullName evidence="2">LisH domain-containing protein</fullName>
    </submittedName>
</protein>
<dbReference type="Proteomes" id="UP000887540">
    <property type="component" value="Unplaced"/>
</dbReference>
<proteinExistence type="predicted"/>
<evidence type="ECO:0000313" key="2">
    <source>
        <dbReference type="WBParaSite" id="ACRNAN_Path_138.g475.t1"/>
    </source>
</evidence>
<organism evidence="1 2">
    <name type="scientific">Acrobeloides nanus</name>
    <dbReference type="NCBI Taxonomy" id="290746"/>
    <lineage>
        <taxon>Eukaryota</taxon>
        <taxon>Metazoa</taxon>
        <taxon>Ecdysozoa</taxon>
        <taxon>Nematoda</taxon>
        <taxon>Chromadorea</taxon>
        <taxon>Rhabditida</taxon>
        <taxon>Tylenchina</taxon>
        <taxon>Cephalobomorpha</taxon>
        <taxon>Cephaloboidea</taxon>
        <taxon>Cephalobidae</taxon>
        <taxon>Acrobeloides</taxon>
    </lineage>
</organism>
<name>A0A914BZT0_9BILA</name>
<reference evidence="2" key="1">
    <citation type="submission" date="2022-11" db="UniProtKB">
        <authorList>
            <consortium name="WormBaseParasite"/>
        </authorList>
    </citation>
    <scope>IDENTIFICATION</scope>
</reference>
<sequence length="680" mass="77903">MRNNGYTTIEVREDMLTPKRSLKSSLCDIRTLFVVFVVISTTEALVNINDSILVEKKNPSKAAVNADDNLDNMVIERKNILVDFLYSDGGYLDVWKDPKFTRYYVTPICEIVAESTKCLDNEYDAQHPYIVVLPIRLWNDNVAQAAALAITDKIRDNSSIDELVQPNDCRPLPIKSARLVTTNAKLNFEFPSGFQPNVLSEGKETKFSLYPKDKSMCEKIENDVKQNPTTFLEKTNLYLEYTMTVGKQTSRSVNVTSESLTNSEAFSILSNTYENKNGTVYLTSSDMNKFSKDVLRTINIIDTSTSDYIATEEEENLIKNLIQGLQEKMDLSEKLPKDEWESVFWSDLFTRPDIETSYLESAFSYDKGKDRFIYDTKKEDEFYGKLQDKLDTYNDNSWAGSASASFGPFGGSADVSHTNIEEMKKDWQNLTSTAQKDALYSNNLTEFLKQTNRNVQWTGEKFIPKGLDLHRVNTNNLMIKGQIFYQKVQIKEVPATVKNRIRTASMESENSASPSFYEELNKLRNKTIDLELSLDTLKNQTFTTTDRLDTSVDALTQSLKDVEANLQNTTTFISTNINTLESELNNKIASDTSNLRNELINKLVAEFLTKADYERSLGLLELEQKVKYDSLHRHRLCRGLSAFHPIFSWDLIWPTWNLFGCNDFYEYVDSNNPFRPKGEW</sequence>
<dbReference type="PROSITE" id="PS50896">
    <property type="entry name" value="LISH"/>
    <property type="match status" value="1"/>
</dbReference>